<dbReference type="Proteomes" id="UP000256970">
    <property type="component" value="Unassembled WGS sequence"/>
</dbReference>
<evidence type="ECO:0000313" key="2">
    <source>
        <dbReference type="Proteomes" id="UP000256970"/>
    </source>
</evidence>
<sequence>MVPDIKLDWALHLVEAGLRITHVQLLAAADSMVAGVEGPLKLPPEHTASLLQLAMNCSRPETAAAAARRLPGALEPEFARKLLVTAATRQHAEVVQGMMQRAAVLQHVDAPTLEPVLCGMIKDGGHAGFVSTLCDLPAAAQFEGD</sequence>
<name>A0A383V733_TETOB</name>
<protein>
    <submittedName>
        <fullName evidence="1">Uncharacterized protein</fullName>
    </submittedName>
</protein>
<proteinExistence type="predicted"/>
<reference evidence="1 2" key="1">
    <citation type="submission" date="2016-10" db="EMBL/GenBank/DDBJ databases">
        <authorList>
            <person name="Cai Z."/>
        </authorList>
    </citation>
    <scope>NUCLEOTIDE SEQUENCE [LARGE SCALE GENOMIC DNA]</scope>
</reference>
<gene>
    <name evidence="1" type="ORF">BQ4739_LOCUS1277</name>
</gene>
<dbReference type="AlphaFoldDB" id="A0A383V733"/>
<evidence type="ECO:0000313" key="1">
    <source>
        <dbReference type="EMBL" id="SZX60753.1"/>
    </source>
</evidence>
<accession>A0A383V733</accession>
<keyword evidence="2" id="KW-1185">Reference proteome</keyword>
<organism evidence="1 2">
    <name type="scientific">Tetradesmus obliquus</name>
    <name type="common">Green alga</name>
    <name type="synonym">Acutodesmus obliquus</name>
    <dbReference type="NCBI Taxonomy" id="3088"/>
    <lineage>
        <taxon>Eukaryota</taxon>
        <taxon>Viridiplantae</taxon>
        <taxon>Chlorophyta</taxon>
        <taxon>core chlorophytes</taxon>
        <taxon>Chlorophyceae</taxon>
        <taxon>CS clade</taxon>
        <taxon>Sphaeropleales</taxon>
        <taxon>Scenedesmaceae</taxon>
        <taxon>Tetradesmus</taxon>
    </lineage>
</organism>
<dbReference type="EMBL" id="FNXT01000098">
    <property type="protein sequence ID" value="SZX60753.1"/>
    <property type="molecule type" value="Genomic_DNA"/>
</dbReference>